<dbReference type="EMBL" id="UYRT01083267">
    <property type="protein sequence ID" value="VDN27200.1"/>
    <property type="molecule type" value="Genomic_DNA"/>
</dbReference>
<protein>
    <submittedName>
        <fullName evidence="5">Protein kinase domain-containing protein</fullName>
    </submittedName>
</protein>
<proteinExistence type="predicted"/>
<evidence type="ECO:0000313" key="3">
    <source>
        <dbReference type="EMBL" id="VDN27200.1"/>
    </source>
</evidence>
<feature type="compositionally biased region" description="Acidic residues" evidence="1">
    <location>
        <begin position="114"/>
        <end position="128"/>
    </location>
</feature>
<dbReference type="Proteomes" id="UP000271098">
    <property type="component" value="Unassembled WGS sequence"/>
</dbReference>
<dbReference type="InterPro" id="IPR051585">
    <property type="entry name" value="STE20_Ser/Thr_Kinases"/>
</dbReference>
<dbReference type="InterPro" id="IPR001245">
    <property type="entry name" value="Ser-Thr/Tyr_kinase_cat_dom"/>
</dbReference>
<dbReference type="PANTHER" id="PTHR46538">
    <property type="entry name" value="PROTEIN KINASE DOMAIN-CONTAINING PROTEIN"/>
    <property type="match status" value="1"/>
</dbReference>
<feature type="region of interest" description="Disordered" evidence="1">
    <location>
        <begin position="280"/>
        <end position="308"/>
    </location>
</feature>
<keyword evidence="4" id="KW-1185">Reference proteome</keyword>
<dbReference type="PANTHER" id="PTHR46538:SF3">
    <property type="entry name" value="PROTEIN KINASE DOMAIN-CONTAINING PROTEIN"/>
    <property type="match status" value="1"/>
</dbReference>
<dbReference type="GO" id="GO:0004672">
    <property type="term" value="F:protein kinase activity"/>
    <property type="evidence" value="ECO:0007669"/>
    <property type="project" value="InterPro"/>
</dbReference>
<feature type="compositionally biased region" description="Polar residues" evidence="1">
    <location>
        <begin position="129"/>
        <end position="139"/>
    </location>
</feature>
<sequence length="365" mass="39439">MAPEVMLCETFPEKHYNKLADIWSFGITLIEMAEEKPPYAEMNPAKVVFKVIKADPPTLERPQKWSANFRNVVAQCLTKDPDNRPTAADVLMCVRSLISEMNAEQVTTEVVMGSDDDGLFDDEDDDDTATVSSVATNSEARQDDIGSKQQPPEPQLQPDVSAIQQQKKAPRQPAPIPPIELVPTTVNTGTTTVVELIPTREISAVIGTETHVLRAKRERAPSLPSEATEANAKAEKNTIAVVEINAAEELESPASPGSPGSSTMGYTIATGARHRAAVEDALNEPSPLPSLAPSPGFFPSERSDPTQPLRQDAITVTNIAEGGTKPGTVFDSRFTVDGGVQLLRQTKIDGRLFFLSSIILTAQQI</sequence>
<evidence type="ECO:0000259" key="2">
    <source>
        <dbReference type="PROSITE" id="PS50011"/>
    </source>
</evidence>
<evidence type="ECO:0000256" key="1">
    <source>
        <dbReference type="SAM" id="MobiDB-lite"/>
    </source>
</evidence>
<evidence type="ECO:0000313" key="5">
    <source>
        <dbReference type="WBParaSite" id="GPUH_0001609501-mRNA-1"/>
    </source>
</evidence>
<dbReference type="Pfam" id="PF07714">
    <property type="entry name" value="PK_Tyr_Ser-Thr"/>
    <property type="match status" value="1"/>
</dbReference>
<dbReference type="InterPro" id="IPR011009">
    <property type="entry name" value="Kinase-like_dom_sf"/>
</dbReference>
<dbReference type="GO" id="GO:0005524">
    <property type="term" value="F:ATP binding"/>
    <property type="evidence" value="ECO:0007669"/>
    <property type="project" value="InterPro"/>
</dbReference>
<dbReference type="AlphaFoldDB" id="A0A183E532"/>
<reference evidence="3 4" key="2">
    <citation type="submission" date="2018-11" db="EMBL/GenBank/DDBJ databases">
        <authorList>
            <consortium name="Pathogen Informatics"/>
        </authorList>
    </citation>
    <scope>NUCLEOTIDE SEQUENCE [LARGE SCALE GENOMIC DNA]</scope>
</reference>
<dbReference type="OrthoDB" id="8693905at2759"/>
<gene>
    <name evidence="3" type="ORF">GPUH_LOCUS16073</name>
</gene>
<organism evidence="5">
    <name type="scientific">Gongylonema pulchrum</name>
    <dbReference type="NCBI Taxonomy" id="637853"/>
    <lineage>
        <taxon>Eukaryota</taxon>
        <taxon>Metazoa</taxon>
        <taxon>Ecdysozoa</taxon>
        <taxon>Nematoda</taxon>
        <taxon>Chromadorea</taxon>
        <taxon>Rhabditida</taxon>
        <taxon>Spirurina</taxon>
        <taxon>Spiruromorpha</taxon>
        <taxon>Spiruroidea</taxon>
        <taxon>Gongylonematidae</taxon>
        <taxon>Gongylonema</taxon>
    </lineage>
</organism>
<feature type="domain" description="Protein kinase" evidence="2">
    <location>
        <begin position="1"/>
        <end position="98"/>
    </location>
</feature>
<feature type="region of interest" description="Disordered" evidence="1">
    <location>
        <begin position="114"/>
        <end position="183"/>
    </location>
</feature>
<dbReference type="SUPFAM" id="SSF56112">
    <property type="entry name" value="Protein kinase-like (PK-like)"/>
    <property type="match status" value="1"/>
</dbReference>
<dbReference type="Gene3D" id="1.10.510.10">
    <property type="entry name" value="Transferase(Phosphotransferase) domain 1"/>
    <property type="match status" value="1"/>
</dbReference>
<dbReference type="InterPro" id="IPR000719">
    <property type="entry name" value="Prot_kinase_dom"/>
</dbReference>
<dbReference type="WBParaSite" id="GPUH_0001609501-mRNA-1">
    <property type="protein sequence ID" value="GPUH_0001609501-mRNA-1"/>
    <property type="gene ID" value="GPUH_0001609501"/>
</dbReference>
<accession>A0A183E532</accession>
<dbReference type="PROSITE" id="PS50011">
    <property type="entry name" value="PROTEIN_KINASE_DOM"/>
    <property type="match status" value="1"/>
</dbReference>
<reference evidence="5" key="1">
    <citation type="submission" date="2016-06" db="UniProtKB">
        <authorList>
            <consortium name="WormBaseParasite"/>
        </authorList>
    </citation>
    <scope>IDENTIFICATION</scope>
</reference>
<evidence type="ECO:0000313" key="4">
    <source>
        <dbReference type="Proteomes" id="UP000271098"/>
    </source>
</evidence>
<name>A0A183E532_9BILA</name>